<gene>
    <name evidence="5" type="ORF">PSON_ATCC_30995.1.T0270112</name>
</gene>
<dbReference type="InterPro" id="IPR001247">
    <property type="entry name" value="ExoRNase_PH_dom1"/>
</dbReference>
<feature type="domain" description="Exoribonuclease phosphorolytic" evidence="4">
    <location>
        <begin position="180"/>
        <end position="235"/>
    </location>
</feature>
<dbReference type="GO" id="GO:0034473">
    <property type="term" value="P:U1 snRNA 3'-end processing"/>
    <property type="evidence" value="ECO:0007669"/>
    <property type="project" value="TreeGrafter"/>
</dbReference>
<dbReference type="Proteomes" id="UP000692954">
    <property type="component" value="Unassembled WGS sequence"/>
</dbReference>
<evidence type="ECO:0008006" key="7">
    <source>
        <dbReference type="Google" id="ProtNLM"/>
    </source>
</evidence>
<dbReference type="PANTHER" id="PTHR11097:SF14">
    <property type="entry name" value="EXOSOME COMPLEX COMPONENT RRP45"/>
    <property type="match status" value="1"/>
</dbReference>
<dbReference type="GO" id="GO:0000467">
    <property type="term" value="P:exonucleolytic trimming to generate mature 3'-end of 5.8S rRNA from tricistronic rRNA transcript (SSU-rRNA, 5.8S rRNA, LSU-rRNA)"/>
    <property type="evidence" value="ECO:0007669"/>
    <property type="project" value="TreeGrafter"/>
</dbReference>
<dbReference type="OrthoDB" id="10264038at2759"/>
<evidence type="ECO:0000256" key="2">
    <source>
        <dbReference type="ARBA" id="ARBA00023242"/>
    </source>
</evidence>
<proteinExistence type="predicted"/>
<reference evidence="5" key="1">
    <citation type="submission" date="2021-01" db="EMBL/GenBank/DDBJ databases">
        <authorList>
            <consortium name="Genoscope - CEA"/>
            <person name="William W."/>
        </authorList>
    </citation>
    <scope>NUCLEOTIDE SEQUENCE</scope>
</reference>
<dbReference type="GO" id="GO:0035925">
    <property type="term" value="F:mRNA 3'-UTR AU-rich region binding"/>
    <property type="evidence" value="ECO:0007669"/>
    <property type="project" value="TreeGrafter"/>
</dbReference>
<evidence type="ECO:0000256" key="1">
    <source>
        <dbReference type="ARBA" id="ARBA00022884"/>
    </source>
</evidence>
<keyword evidence="2" id="KW-0539">Nucleus</keyword>
<name>A0A8S1LWK2_9CILI</name>
<dbReference type="GO" id="GO:0000176">
    <property type="term" value="C:nuclear exosome (RNase complex)"/>
    <property type="evidence" value="ECO:0007669"/>
    <property type="project" value="TreeGrafter"/>
</dbReference>
<dbReference type="PANTHER" id="PTHR11097">
    <property type="entry name" value="EXOSOME COMPLEX EXONUCLEASE RIBOSOMAL RNA PROCESSING PROTEIN"/>
    <property type="match status" value="1"/>
</dbReference>
<organism evidence="5 6">
    <name type="scientific">Paramecium sonneborni</name>
    <dbReference type="NCBI Taxonomy" id="65129"/>
    <lineage>
        <taxon>Eukaryota</taxon>
        <taxon>Sar</taxon>
        <taxon>Alveolata</taxon>
        <taxon>Ciliophora</taxon>
        <taxon>Intramacronucleata</taxon>
        <taxon>Oligohymenophorea</taxon>
        <taxon>Peniculida</taxon>
        <taxon>Parameciidae</taxon>
        <taxon>Paramecium</taxon>
    </lineage>
</organism>
<dbReference type="InterPro" id="IPR050590">
    <property type="entry name" value="Exosome_comp_Rrp42_subfam"/>
</dbReference>
<evidence type="ECO:0000313" key="5">
    <source>
        <dbReference type="EMBL" id="CAD8070672.1"/>
    </source>
</evidence>
<keyword evidence="6" id="KW-1185">Reference proteome</keyword>
<dbReference type="GO" id="GO:0000177">
    <property type="term" value="C:cytoplasmic exosome (RNase complex)"/>
    <property type="evidence" value="ECO:0007669"/>
    <property type="project" value="TreeGrafter"/>
</dbReference>
<dbReference type="AlphaFoldDB" id="A0A8S1LWK2"/>
<evidence type="ECO:0000313" key="6">
    <source>
        <dbReference type="Proteomes" id="UP000692954"/>
    </source>
</evidence>
<dbReference type="InterPro" id="IPR033100">
    <property type="entry name" value="Rrp45"/>
</dbReference>
<evidence type="ECO:0000259" key="3">
    <source>
        <dbReference type="Pfam" id="PF01138"/>
    </source>
</evidence>
<dbReference type="Pfam" id="PF01138">
    <property type="entry name" value="RNase_PH"/>
    <property type="match status" value="1"/>
</dbReference>
<keyword evidence="1" id="KW-0694">RNA-binding</keyword>
<dbReference type="GO" id="GO:0034475">
    <property type="term" value="P:U4 snRNA 3'-end processing"/>
    <property type="evidence" value="ECO:0007669"/>
    <property type="project" value="TreeGrafter"/>
</dbReference>
<dbReference type="InterPro" id="IPR015847">
    <property type="entry name" value="ExoRNase_PH_dom2"/>
</dbReference>
<accession>A0A8S1LWK2</accession>
<dbReference type="GO" id="GO:0016075">
    <property type="term" value="P:rRNA catabolic process"/>
    <property type="evidence" value="ECO:0007669"/>
    <property type="project" value="TreeGrafter"/>
</dbReference>
<dbReference type="GO" id="GO:0071028">
    <property type="term" value="P:nuclear mRNA surveillance"/>
    <property type="evidence" value="ECO:0007669"/>
    <property type="project" value="TreeGrafter"/>
</dbReference>
<evidence type="ECO:0000259" key="4">
    <source>
        <dbReference type="Pfam" id="PF03725"/>
    </source>
</evidence>
<dbReference type="GO" id="GO:0034476">
    <property type="term" value="P:U5 snRNA 3'-end processing"/>
    <property type="evidence" value="ECO:0007669"/>
    <property type="project" value="TreeGrafter"/>
</dbReference>
<dbReference type="FunFam" id="3.30.230.70:FF:000040">
    <property type="entry name" value="EXOSome (Multiexonuclease complex) component"/>
    <property type="match status" value="1"/>
</dbReference>
<dbReference type="GO" id="GO:0071038">
    <property type="term" value="P:TRAMP-dependent tRNA surveillance pathway"/>
    <property type="evidence" value="ECO:0007669"/>
    <property type="project" value="TreeGrafter"/>
</dbReference>
<dbReference type="CDD" id="cd11368">
    <property type="entry name" value="RNase_PH_RRP45"/>
    <property type="match status" value="1"/>
</dbReference>
<protein>
    <recommendedName>
        <fullName evidence="7">Exosome complex component RRP45</fullName>
    </recommendedName>
</protein>
<dbReference type="EMBL" id="CAJJDN010000027">
    <property type="protein sequence ID" value="CAD8070672.1"/>
    <property type="molecule type" value="Genomic_DNA"/>
</dbReference>
<feature type="domain" description="Exoribonuclease phosphorolytic" evidence="3">
    <location>
        <begin position="23"/>
        <end position="155"/>
    </location>
</feature>
<comment type="caution">
    <text evidence="5">The sequence shown here is derived from an EMBL/GenBank/DDBJ whole genome shotgun (WGS) entry which is preliminary data.</text>
</comment>
<dbReference type="Pfam" id="PF03725">
    <property type="entry name" value="RNase_PH_C"/>
    <property type="match status" value="1"/>
</dbReference>
<dbReference type="GO" id="GO:0071035">
    <property type="term" value="P:nuclear polyadenylation-dependent rRNA catabolic process"/>
    <property type="evidence" value="ECO:0007669"/>
    <property type="project" value="TreeGrafter"/>
</dbReference>
<sequence length="299" mass="33737">MNSEFILEQLALGKRIDGRDPLQQRMIQCHFGPQSTGAVELSLGETRVFATTSASITTPNPIRPSEGFLKFHLDLQVLRDTGFMQNPIKLGMEIEKYIEKVIKGSKALDTESLCILSGKNVWTIDVNLALINNDGNLIDAMYLCCILSLQHFRRPQVSVSLQGVKIEIEKRLVPLSIHHIPLSLTYAILELNQQTILLQDPCLEEEAIQNGRITFSVNIYNDICHVHKPGGSPINISILQQLTTVTLMKSKPYTEEIRNLLINNKGFPIEKTVTLFKFELPKQTSDAIQVEQLEQLYNQ</sequence>